<feature type="transmembrane region" description="Helical" evidence="1">
    <location>
        <begin position="120"/>
        <end position="144"/>
    </location>
</feature>
<evidence type="ECO:0000313" key="2">
    <source>
        <dbReference type="EMBL" id="MFB5189559.1"/>
    </source>
</evidence>
<dbReference type="EMBL" id="JBDXSU010000003">
    <property type="protein sequence ID" value="MFB5189559.1"/>
    <property type="molecule type" value="Genomic_DNA"/>
</dbReference>
<name>A0ABV5ABB8_9BACL</name>
<evidence type="ECO:0000256" key="1">
    <source>
        <dbReference type="SAM" id="Phobius"/>
    </source>
</evidence>
<evidence type="ECO:0000313" key="3">
    <source>
        <dbReference type="Proteomes" id="UP001579974"/>
    </source>
</evidence>
<gene>
    <name evidence="2" type="ORF">KKP3000_002831</name>
</gene>
<sequence length="146" mass="15808">MKHIALFFHLLGLSVWAGSFIAMTICVTGLRSERISLEIKQLLNNAQVRFTLIGNLGALAMLISGFGLFSMSNTHAIWVDLMAGIGGGVCMFSIIAITLQSNILSGRIKSNLFDNLLKGQLGLISFSSWFVMIGIVVVLGVVSYRV</sequence>
<feature type="transmembrane region" description="Helical" evidence="1">
    <location>
        <begin position="50"/>
        <end position="71"/>
    </location>
</feature>
<keyword evidence="3" id="KW-1185">Reference proteome</keyword>
<keyword evidence="1" id="KW-0472">Membrane</keyword>
<organism evidence="2 3">
    <name type="scientific">Alicyclobacillus fastidiosus</name>
    <dbReference type="NCBI Taxonomy" id="392011"/>
    <lineage>
        <taxon>Bacteria</taxon>
        <taxon>Bacillati</taxon>
        <taxon>Bacillota</taxon>
        <taxon>Bacilli</taxon>
        <taxon>Bacillales</taxon>
        <taxon>Alicyclobacillaceae</taxon>
        <taxon>Alicyclobacillus</taxon>
    </lineage>
</organism>
<dbReference type="RefSeq" id="WP_275475384.1">
    <property type="nucleotide sequence ID" value="NZ_CP162940.1"/>
</dbReference>
<keyword evidence="1" id="KW-1133">Transmembrane helix</keyword>
<evidence type="ECO:0008006" key="4">
    <source>
        <dbReference type="Google" id="ProtNLM"/>
    </source>
</evidence>
<proteinExistence type="predicted"/>
<accession>A0ABV5ABB8</accession>
<protein>
    <recommendedName>
        <fullName evidence="4">Copper resistance protein D domain-containing protein</fullName>
    </recommendedName>
</protein>
<feature type="transmembrane region" description="Helical" evidence="1">
    <location>
        <begin position="77"/>
        <end position="99"/>
    </location>
</feature>
<dbReference type="Proteomes" id="UP001579974">
    <property type="component" value="Unassembled WGS sequence"/>
</dbReference>
<feature type="transmembrane region" description="Helical" evidence="1">
    <location>
        <begin position="6"/>
        <end position="30"/>
    </location>
</feature>
<reference evidence="2 3" key="1">
    <citation type="journal article" date="2024" name="Int. J. Mol. Sci.">
        <title>Exploration of Alicyclobacillus spp. Genome in Search of Antibiotic Resistance.</title>
        <authorList>
            <person name="Bucka-Kolendo J."/>
            <person name="Kiousi D.E."/>
            <person name="Dekowska A."/>
            <person name="Mikolajczuk-Szczyrba A."/>
            <person name="Karadedos D.M."/>
            <person name="Michael P."/>
            <person name="Galanis A."/>
            <person name="Sokolowska B."/>
        </authorList>
    </citation>
    <scope>NUCLEOTIDE SEQUENCE [LARGE SCALE GENOMIC DNA]</scope>
    <source>
        <strain evidence="2 3">KKP 3000</strain>
    </source>
</reference>
<comment type="caution">
    <text evidence="2">The sequence shown here is derived from an EMBL/GenBank/DDBJ whole genome shotgun (WGS) entry which is preliminary data.</text>
</comment>
<keyword evidence="1" id="KW-0812">Transmembrane</keyword>